<evidence type="ECO:0000313" key="10">
    <source>
        <dbReference type="Proteomes" id="UP000829517"/>
    </source>
</evidence>
<dbReference type="EMBL" id="JAETXX010000008">
    <property type="protein sequence ID" value="MCF8715626.1"/>
    <property type="molecule type" value="Genomic_DNA"/>
</dbReference>
<keyword evidence="4" id="KW-0472">Membrane</keyword>
<evidence type="ECO:0000256" key="5">
    <source>
        <dbReference type="ARBA" id="ARBA00023237"/>
    </source>
</evidence>
<reference evidence="9 10" key="1">
    <citation type="submission" date="2021-01" db="EMBL/GenBank/DDBJ databases">
        <title>Genome sequencing of Joostella atrarenae M1-2 (= KCTC 23194).</title>
        <authorList>
            <person name="Zakaria M.R."/>
            <person name="Lam M.Q."/>
            <person name="Chong C.S."/>
        </authorList>
    </citation>
    <scope>NUCLEOTIDE SEQUENCE [LARGE SCALE GENOMIC DNA]</scope>
    <source>
        <strain evidence="9 10">M1-2</strain>
    </source>
</reference>
<keyword evidence="5" id="KW-0998">Cell outer membrane</keyword>
<sequence>MKNRIIKSISSLLLIVAVGCTNDYYLDKGPFTVIEEDAVFSDKNLTEANLLNLYDRTKFEELGGQSDFNMGLIAAMGGSARTVGAWQTPYAAALRVYDETGAGSMAYWPYNLIRDINSFIVGINNSELESEYILQRESEARFLRAWAYFQMVKRYGGVPIITVPQQQDDPEEELYPARNTEKEVYDFIIEEAQAIAERLPSVYDGNDYGRVSKWAAIALVSRAGLYAGSIAKFGEENGPVGIPAGQANTYFQKSLDASKEIITKGPFSLYNRESDLSKNFERLFVDENDNPEVILALRFDFEAQVGHSWDNLATPVGFTSAWSSNYPVYLNVLDLFDYADGSSGAFDRTKFDGETLISKEELFENRDPRFAASIFYPEIEWQGSNAYFHSSTIYTDENGERQESNSETFTIPGSDWRAKAPNKNQHRTGLLIKKRVDESYEPVASGQSSSDFLVFRYGEILLNYAEAGFYLGTGDALDKLNQVRDRVGMPKRNELTEENIRQERQVELLFEEHRYWDLKRWRIADQVLNGRLKGMRYVYDFDAQKYLITEVNGDSGVRVFDPTKHYYFALGVGRLADNPNLVENPGY</sequence>
<comment type="caution">
    <text evidence="9">The sequence shown here is derived from an EMBL/GenBank/DDBJ whole genome shotgun (WGS) entry which is preliminary data.</text>
</comment>
<dbReference type="Pfam" id="PF07980">
    <property type="entry name" value="SusD_RagB"/>
    <property type="match status" value="1"/>
</dbReference>
<accession>A0ABS9J5C8</accession>
<evidence type="ECO:0000256" key="1">
    <source>
        <dbReference type="ARBA" id="ARBA00004442"/>
    </source>
</evidence>
<keyword evidence="10" id="KW-1185">Reference proteome</keyword>
<evidence type="ECO:0000259" key="8">
    <source>
        <dbReference type="Pfam" id="PF14322"/>
    </source>
</evidence>
<evidence type="ECO:0000256" key="6">
    <source>
        <dbReference type="SAM" id="MobiDB-lite"/>
    </source>
</evidence>
<protein>
    <submittedName>
        <fullName evidence="9">RagB/SusD family nutrient uptake outer membrane protein</fullName>
    </submittedName>
</protein>
<keyword evidence="3" id="KW-0732">Signal</keyword>
<feature type="domain" description="SusD-like N-terminal" evidence="8">
    <location>
        <begin position="108"/>
        <end position="223"/>
    </location>
</feature>
<evidence type="ECO:0000256" key="3">
    <source>
        <dbReference type="ARBA" id="ARBA00022729"/>
    </source>
</evidence>
<evidence type="ECO:0000313" key="9">
    <source>
        <dbReference type="EMBL" id="MCF8715626.1"/>
    </source>
</evidence>
<comment type="similarity">
    <text evidence="2">Belongs to the SusD family.</text>
</comment>
<dbReference type="InterPro" id="IPR012944">
    <property type="entry name" value="SusD_RagB_dom"/>
</dbReference>
<feature type="domain" description="RagB/SusD" evidence="7">
    <location>
        <begin position="291"/>
        <end position="587"/>
    </location>
</feature>
<dbReference type="Proteomes" id="UP000829517">
    <property type="component" value="Unassembled WGS sequence"/>
</dbReference>
<evidence type="ECO:0000256" key="2">
    <source>
        <dbReference type="ARBA" id="ARBA00006275"/>
    </source>
</evidence>
<dbReference type="Pfam" id="PF14322">
    <property type="entry name" value="SusD-like_3"/>
    <property type="match status" value="1"/>
</dbReference>
<name>A0ABS9J5C8_9FLAO</name>
<evidence type="ECO:0000256" key="4">
    <source>
        <dbReference type="ARBA" id="ARBA00023136"/>
    </source>
</evidence>
<dbReference type="PROSITE" id="PS51257">
    <property type="entry name" value="PROKAR_LIPOPROTEIN"/>
    <property type="match status" value="1"/>
</dbReference>
<dbReference type="InterPro" id="IPR011990">
    <property type="entry name" value="TPR-like_helical_dom_sf"/>
</dbReference>
<dbReference type="InterPro" id="IPR033985">
    <property type="entry name" value="SusD-like_N"/>
</dbReference>
<proteinExistence type="inferred from homology"/>
<dbReference type="RefSeq" id="WP_236959591.1">
    <property type="nucleotide sequence ID" value="NZ_JAETXX010000008.1"/>
</dbReference>
<feature type="region of interest" description="Disordered" evidence="6">
    <location>
        <begin position="398"/>
        <end position="418"/>
    </location>
</feature>
<gene>
    <name evidence="9" type="ORF">JM658_12390</name>
</gene>
<dbReference type="Gene3D" id="1.25.40.390">
    <property type="match status" value="1"/>
</dbReference>
<organism evidence="9 10">
    <name type="scientific">Joostella atrarenae</name>
    <dbReference type="NCBI Taxonomy" id="679257"/>
    <lineage>
        <taxon>Bacteria</taxon>
        <taxon>Pseudomonadati</taxon>
        <taxon>Bacteroidota</taxon>
        <taxon>Flavobacteriia</taxon>
        <taxon>Flavobacteriales</taxon>
        <taxon>Flavobacteriaceae</taxon>
        <taxon>Joostella</taxon>
    </lineage>
</organism>
<dbReference type="SUPFAM" id="SSF48452">
    <property type="entry name" value="TPR-like"/>
    <property type="match status" value="1"/>
</dbReference>
<comment type="subcellular location">
    <subcellularLocation>
        <location evidence="1">Cell outer membrane</location>
    </subcellularLocation>
</comment>
<evidence type="ECO:0000259" key="7">
    <source>
        <dbReference type="Pfam" id="PF07980"/>
    </source>
</evidence>